<proteinExistence type="predicted"/>
<reference evidence="2 3" key="1">
    <citation type="submission" date="2024-02" db="EMBL/GenBank/DDBJ databases">
        <title>Chromosome-scale genome assembly of the rough periwinkle Littorina saxatilis.</title>
        <authorList>
            <person name="De Jode A."/>
            <person name="Faria R."/>
            <person name="Formenti G."/>
            <person name="Sims Y."/>
            <person name="Smith T.P."/>
            <person name="Tracey A."/>
            <person name="Wood J.M.D."/>
            <person name="Zagrodzka Z.B."/>
            <person name="Johannesson K."/>
            <person name="Butlin R.K."/>
            <person name="Leder E.H."/>
        </authorList>
    </citation>
    <scope>NUCLEOTIDE SEQUENCE [LARGE SCALE GENOMIC DNA]</scope>
    <source>
        <strain evidence="2">Snail1</strain>
        <tissue evidence="2">Muscle</tissue>
    </source>
</reference>
<dbReference type="Proteomes" id="UP001374579">
    <property type="component" value="Unassembled WGS sequence"/>
</dbReference>
<evidence type="ECO:0000313" key="2">
    <source>
        <dbReference type="EMBL" id="KAK7109066.1"/>
    </source>
</evidence>
<sequence>MMMFCLMCALMPLALAGEKRFLLDNADLAKYVDLIADHVGSDATEQQCETACVEVMHSDLLDTGCPFICTSFQTLVQKFHRHSPAQPAKRFILDSLNLNNVINMFSNADLAKDVDLIVQRVGSDATEQQCETACLEVMHSASDHLNTGCPFICTSFQTLVQKFHIPAQPAKRSILH</sequence>
<organism evidence="2 3">
    <name type="scientific">Littorina saxatilis</name>
    <dbReference type="NCBI Taxonomy" id="31220"/>
    <lineage>
        <taxon>Eukaryota</taxon>
        <taxon>Metazoa</taxon>
        <taxon>Spiralia</taxon>
        <taxon>Lophotrochozoa</taxon>
        <taxon>Mollusca</taxon>
        <taxon>Gastropoda</taxon>
        <taxon>Caenogastropoda</taxon>
        <taxon>Littorinimorpha</taxon>
        <taxon>Littorinoidea</taxon>
        <taxon>Littorinidae</taxon>
        <taxon>Littorina</taxon>
    </lineage>
</organism>
<feature type="signal peptide" evidence="1">
    <location>
        <begin position="1"/>
        <end position="16"/>
    </location>
</feature>
<keyword evidence="1" id="KW-0732">Signal</keyword>
<feature type="chain" id="PRO_5042888769" evidence="1">
    <location>
        <begin position="17"/>
        <end position="176"/>
    </location>
</feature>
<evidence type="ECO:0000256" key="1">
    <source>
        <dbReference type="SAM" id="SignalP"/>
    </source>
</evidence>
<comment type="caution">
    <text evidence="2">The sequence shown here is derived from an EMBL/GenBank/DDBJ whole genome shotgun (WGS) entry which is preliminary data.</text>
</comment>
<accession>A0AAN9GI92</accession>
<protein>
    <submittedName>
        <fullName evidence="2">Uncharacterized protein</fullName>
    </submittedName>
</protein>
<gene>
    <name evidence="2" type="ORF">V1264_013178</name>
</gene>
<keyword evidence="3" id="KW-1185">Reference proteome</keyword>
<dbReference type="EMBL" id="JBAMIC010000003">
    <property type="protein sequence ID" value="KAK7109066.1"/>
    <property type="molecule type" value="Genomic_DNA"/>
</dbReference>
<evidence type="ECO:0000313" key="3">
    <source>
        <dbReference type="Proteomes" id="UP001374579"/>
    </source>
</evidence>
<dbReference type="AlphaFoldDB" id="A0AAN9GI92"/>
<name>A0AAN9GI92_9CAEN</name>